<evidence type="ECO:0000313" key="3">
    <source>
        <dbReference type="EMBL" id="MDR7194072.1"/>
    </source>
</evidence>
<keyword evidence="1" id="KW-0812">Transmembrane</keyword>
<feature type="transmembrane region" description="Helical" evidence="1">
    <location>
        <begin position="106"/>
        <end position="123"/>
    </location>
</feature>
<feature type="transmembrane region" description="Helical" evidence="1">
    <location>
        <begin position="58"/>
        <end position="76"/>
    </location>
</feature>
<dbReference type="InterPro" id="IPR000160">
    <property type="entry name" value="GGDEF_dom"/>
</dbReference>
<proteinExistence type="predicted"/>
<dbReference type="Gene3D" id="3.30.70.270">
    <property type="match status" value="1"/>
</dbReference>
<dbReference type="Gene3D" id="3.30.450.20">
    <property type="entry name" value="PAS domain"/>
    <property type="match status" value="1"/>
</dbReference>
<dbReference type="Pfam" id="PF08448">
    <property type="entry name" value="PAS_4"/>
    <property type="match status" value="1"/>
</dbReference>
<dbReference type="EMBL" id="JAVDWO010000012">
    <property type="protein sequence ID" value="MDR7194072.1"/>
    <property type="molecule type" value="Genomic_DNA"/>
</dbReference>
<protein>
    <submittedName>
        <fullName evidence="3">Diguanylate cyclase (GGDEF)-like protein/PAS domain S-box-containing protein</fullName>
    </submittedName>
</protein>
<dbReference type="RefSeq" id="WP_310236821.1">
    <property type="nucleotide sequence ID" value="NZ_JAVDWO010000012.1"/>
</dbReference>
<dbReference type="PROSITE" id="PS50887">
    <property type="entry name" value="GGDEF"/>
    <property type="match status" value="1"/>
</dbReference>
<evidence type="ECO:0000256" key="1">
    <source>
        <dbReference type="SAM" id="Phobius"/>
    </source>
</evidence>
<feature type="domain" description="GGDEF" evidence="2">
    <location>
        <begin position="363"/>
        <end position="492"/>
    </location>
</feature>
<dbReference type="NCBIfam" id="TIGR00229">
    <property type="entry name" value="sensory_box"/>
    <property type="match status" value="1"/>
</dbReference>
<keyword evidence="1" id="KW-0472">Membrane</keyword>
<feature type="transmembrane region" description="Helical" evidence="1">
    <location>
        <begin position="129"/>
        <end position="154"/>
    </location>
</feature>
<gene>
    <name evidence="3" type="ORF">J2W68_002814</name>
</gene>
<feature type="transmembrane region" description="Helical" evidence="1">
    <location>
        <begin position="23"/>
        <end position="46"/>
    </location>
</feature>
<keyword evidence="1" id="KW-1133">Transmembrane helix</keyword>
<dbReference type="InterPro" id="IPR035965">
    <property type="entry name" value="PAS-like_dom_sf"/>
</dbReference>
<dbReference type="SUPFAM" id="SSF55073">
    <property type="entry name" value="Nucleotide cyclase"/>
    <property type="match status" value="1"/>
</dbReference>
<feature type="transmembrane region" description="Helical" evidence="1">
    <location>
        <begin position="82"/>
        <end position="99"/>
    </location>
</feature>
<dbReference type="SUPFAM" id="SSF55785">
    <property type="entry name" value="PYP-like sensor domain (PAS domain)"/>
    <property type="match status" value="1"/>
</dbReference>
<feature type="transmembrane region" description="Helical" evidence="1">
    <location>
        <begin position="166"/>
        <end position="184"/>
    </location>
</feature>
<dbReference type="NCBIfam" id="TIGR00254">
    <property type="entry name" value="GGDEF"/>
    <property type="match status" value="1"/>
</dbReference>
<evidence type="ECO:0000313" key="4">
    <source>
        <dbReference type="Proteomes" id="UP001256588"/>
    </source>
</evidence>
<dbReference type="PANTHER" id="PTHR44757">
    <property type="entry name" value="DIGUANYLATE CYCLASE DGCP"/>
    <property type="match status" value="1"/>
</dbReference>
<dbReference type="CDD" id="cd01949">
    <property type="entry name" value="GGDEF"/>
    <property type="match status" value="1"/>
</dbReference>
<comment type="caution">
    <text evidence="3">The sequence shown here is derived from an EMBL/GenBank/DDBJ whole genome shotgun (WGS) entry which is preliminary data.</text>
</comment>
<sequence length="492" mass="52744">MDKTWLWHWLLPPERFPLEATEAYMRAVGVVLIALAAIALIGAMGAMELVLGGTFGRYLMVIVLLLLLTLAGFRHYGGVTRFGHLTVGVVILGIAVLMAMTGGRAVGGAMMLPLFVLLAMLVLPRWQGLLWATVAVAAIGLSYALASAGAPAWLRPHPQWAASAGYRVPIALCVLGAMFGLYFMRSYRELLAGLEASRRSETELLRIATLQKERFVDFALVAADWFWETDAEDRLVHVSAGFGDALGLSNEEVIGCTPTQVASRLLPPDRAAAVADLLAARSDFTGQLLRASSADGEHRVLSNSGRALWSREGEFLGYRGAAVDVTALQGLNEELRYMAETDSLTGLANRRSVSRSIESALGGRGWLLFMDLDGFKAINDAHGHDAGDAALRDVAQALLRCARDTDVVARLGGDEFAILLLNDKHKAAELVATRVLDEVAAVAATDTRFEGLGISIGMARLDGAGSVDQALIRADAACYAAKRAGRHRFETG</sequence>
<dbReference type="InterPro" id="IPR013656">
    <property type="entry name" value="PAS_4"/>
</dbReference>
<organism evidence="3 4">
    <name type="scientific">Luteimonas terrae</name>
    <dbReference type="NCBI Taxonomy" id="1530191"/>
    <lineage>
        <taxon>Bacteria</taxon>
        <taxon>Pseudomonadati</taxon>
        <taxon>Pseudomonadota</taxon>
        <taxon>Gammaproteobacteria</taxon>
        <taxon>Lysobacterales</taxon>
        <taxon>Lysobacteraceae</taxon>
        <taxon>Luteimonas</taxon>
    </lineage>
</organism>
<reference evidence="3 4" key="1">
    <citation type="submission" date="2023-07" db="EMBL/GenBank/DDBJ databases">
        <title>Sorghum-associated microbial communities from plants grown in Nebraska, USA.</title>
        <authorList>
            <person name="Schachtman D."/>
        </authorList>
    </citation>
    <scope>NUCLEOTIDE SEQUENCE [LARGE SCALE GENOMIC DNA]</scope>
    <source>
        <strain evidence="3 4">4099</strain>
    </source>
</reference>
<dbReference type="InterPro" id="IPR052155">
    <property type="entry name" value="Biofilm_reg_signaling"/>
</dbReference>
<dbReference type="InterPro" id="IPR043128">
    <property type="entry name" value="Rev_trsase/Diguanyl_cyclase"/>
</dbReference>
<keyword evidence="4" id="KW-1185">Reference proteome</keyword>
<dbReference type="PANTHER" id="PTHR44757:SF4">
    <property type="entry name" value="DIGUANYLATE CYCLASE DGCE-RELATED"/>
    <property type="match status" value="1"/>
</dbReference>
<dbReference type="InterPro" id="IPR000014">
    <property type="entry name" value="PAS"/>
</dbReference>
<dbReference type="Pfam" id="PF00990">
    <property type="entry name" value="GGDEF"/>
    <property type="match status" value="1"/>
</dbReference>
<dbReference type="InterPro" id="IPR029787">
    <property type="entry name" value="Nucleotide_cyclase"/>
</dbReference>
<accession>A0ABU1XZ82</accession>
<dbReference type="Proteomes" id="UP001256588">
    <property type="component" value="Unassembled WGS sequence"/>
</dbReference>
<dbReference type="SMART" id="SM00267">
    <property type="entry name" value="GGDEF"/>
    <property type="match status" value="1"/>
</dbReference>
<evidence type="ECO:0000259" key="2">
    <source>
        <dbReference type="PROSITE" id="PS50887"/>
    </source>
</evidence>
<name>A0ABU1XZ82_9GAMM</name>